<evidence type="ECO:0000259" key="13">
    <source>
        <dbReference type="PROSITE" id="PS50112"/>
    </source>
</evidence>
<reference evidence="15 16" key="1">
    <citation type="submission" date="2014-10" db="EMBL/GenBank/DDBJ databases">
        <title>Draft genome of anammox bacterium scalindua brodae, obtained using differential coverage binning of sequence data from two enrichment reactors.</title>
        <authorList>
            <person name="Speth D.R."/>
            <person name="Russ L."/>
            <person name="Kartal B."/>
            <person name="Op den Camp H.J."/>
            <person name="Dutilh B.E."/>
            <person name="Jetten M.S."/>
        </authorList>
    </citation>
    <scope>NUCLEOTIDE SEQUENCE [LARGE SCALE GENOMIC DNA]</scope>
    <source>
        <strain evidence="15">RU1</strain>
    </source>
</reference>
<dbReference type="InterPro" id="IPR003661">
    <property type="entry name" value="HisK_dim/P_dom"/>
</dbReference>
<evidence type="ECO:0000256" key="7">
    <source>
        <dbReference type="ARBA" id="ARBA00022840"/>
    </source>
</evidence>
<dbReference type="EMBL" id="JRYO01000013">
    <property type="protein sequence ID" value="KHE94129.1"/>
    <property type="molecule type" value="Genomic_DNA"/>
</dbReference>
<dbReference type="Gene3D" id="3.30.565.10">
    <property type="entry name" value="Histidine kinase-like ATPase, C-terminal domain"/>
    <property type="match status" value="1"/>
</dbReference>
<feature type="coiled-coil region" evidence="10">
    <location>
        <begin position="122"/>
        <end position="174"/>
    </location>
</feature>
<dbReference type="NCBIfam" id="TIGR00229">
    <property type="entry name" value="sensory_box"/>
    <property type="match status" value="1"/>
</dbReference>
<dbReference type="SUPFAM" id="SSF47384">
    <property type="entry name" value="Homodimeric domain of signal transducing histidine kinase"/>
    <property type="match status" value="1"/>
</dbReference>
<dbReference type="Pfam" id="PF02518">
    <property type="entry name" value="HATPase_c"/>
    <property type="match status" value="1"/>
</dbReference>
<organism evidence="15 16">
    <name type="scientific">Candidatus Scalindua brodae</name>
    <dbReference type="NCBI Taxonomy" id="237368"/>
    <lineage>
        <taxon>Bacteria</taxon>
        <taxon>Pseudomonadati</taxon>
        <taxon>Planctomycetota</taxon>
        <taxon>Candidatus Brocadiia</taxon>
        <taxon>Candidatus Brocadiales</taxon>
        <taxon>Candidatus Scalinduaceae</taxon>
        <taxon>Candidatus Scalindua</taxon>
    </lineage>
</organism>
<evidence type="ECO:0000256" key="1">
    <source>
        <dbReference type="ARBA" id="ARBA00000085"/>
    </source>
</evidence>
<evidence type="ECO:0000256" key="9">
    <source>
        <dbReference type="PROSITE-ProRule" id="PRU00169"/>
    </source>
</evidence>
<dbReference type="SUPFAM" id="SSF55874">
    <property type="entry name" value="ATPase domain of HSP90 chaperone/DNA topoisomerase II/histidine kinase"/>
    <property type="match status" value="1"/>
</dbReference>
<feature type="modified residue" description="4-aspartylphosphate" evidence="9">
    <location>
        <position position="55"/>
    </location>
</feature>
<evidence type="ECO:0000313" key="15">
    <source>
        <dbReference type="EMBL" id="KHE94129.1"/>
    </source>
</evidence>
<evidence type="ECO:0000256" key="8">
    <source>
        <dbReference type="ARBA" id="ARBA00023012"/>
    </source>
</evidence>
<dbReference type="InterPro" id="IPR036097">
    <property type="entry name" value="HisK_dim/P_sf"/>
</dbReference>
<keyword evidence="5" id="KW-0547">Nucleotide-binding</keyword>
<keyword evidence="8" id="KW-0902">Two-component regulatory system</keyword>
<dbReference type="Pfam" id="PF00512">
    <property type="entry name" value="HisKA"/>
    <property type="match status" value="1"/>
</dbReference>
<dbReference type="GO" id="GO:0005524">
    <property type="term" value="F:ATP binding"/>
    <property type="evidence" value="ECO:0007669"/>
    <property type="project" value="UniProtKB-KW"/>
</dbReference>
<protein>
    <recommendedName>
        <fullName evidence="2">histidine kinase</fullName>
        <ecNumber evidence="2">2.7.13.3</ecNumber>
    </recommendedName>
</protein>
<feature type="domain" description="Histidine kinase" evidence="11">
    <location>
        <begin position="312"/>
        <end position="525"/>
    </location>
</feature>
<dbReference type="AlphaFoldDB" id="A0A0B0ENC1"/>
<dbReference type="InterPro" id="IPR004358">
    <property type="entry name" value="Sig_transdc_His_kin-like_C"/>
</dbReference>
<dbReference type="SUPFAM" id="SSF52172">
    <property type="entry name" value="CheY-like"/>
    <property type="match status" value="1"/>
</dbReference>
<dbReference type="Gene3D" id="3.30.450.20">
    <property type="entry name" value="PAS domain"/>
    <property type="match status" value="1"/>
</dbReference>
<evidence type="ECO:0000256" key="3">
    <source>
        <dbReference type="ARBA" id="ARBA00022553"/>
    </source>
</evidence>
<dbReference type="CDD" id="cd00082">
    <property type="entry name" value="HisKA"/>
    <property type="match status" value="1"/>
</dbReference>
<evidence type="ECO:0000259" key="11">
    <source>
        <dbReference type="PROSITE" id="PS50109"/>
    </source>
</evidence>
<feature type="domain" description="Response regulatory" evidence="12">
    <location>
        <begin position="5"/>
        <end position="120"/>
    </location>
</feature>
<accession>A0A0B0ENC1</accession>
<dbReference type="InterPro" id="IPR001789">
    <property type="entry name" value="Sig_transdc_resp-reg_receiver"/>
</dbReference>
<keyword evidence="10" id="KW-0175">Coiled coil</keyword>
<feature type="domain" description="PAC" evidence="14">
    <location>
        <begin position="249"/>
        <end position="299"/>
    </location>
</feature>
<dbReference type="InterPro" id="IPR000700">
    <property type="entry name" value="PAS-assoc_C"/>
</dbReference>
<dbReference type="InterPro" id="IPR003594">
    <property type="entry name" value="HATPase_dom"/>
</dbReference>
<proteinExistence type="predicted"/>
<dbReference type="InterPro" id="IPR005467">
    <property type="entry name" value="His_kinase_dom"/>
</dbReference>
<name>A0A0B0ENC1_9BACT</name>
<dbReference type="PROSITE" id="PS50109">
    <property type="entry name" value="HIS_KIN"/>
    <property type="match status" value="1"/>
</dbReference>
<dbReference type="PRINTS" id="PR00344">
    <property type="entry name" value="BCTRLSENSOR"/>
</dbReference>
<dbReference type="PROSITE" id="PS50110">
    <property type="entry name" value="RESPONSE_REGULATORY"/>
    <property type="match status" value="1"/>
</dbReference>
<evidence type="ECO:0000259" key="14">
    <source>
        <dbReference type="PROSITE" id="PS50113"/>
    </source>
</evidence>
<dbReference type="PROSITE" id="PS50112">
    <property type="entry name" value="PAS"/>
    <property type="match status" value="1"/>
</dbReference>
<keyword evidence="4" id="KW-0808">Transferase</keyword>
<dbReference type="SUPFAM" id="SSF55785">
    <property type="entry name" value="PYP-like sensor domain (PAS domain)"/>
    <property type="match status" value="1"/>
</dbReference>
<dbReference type="InterPro" id="IPR035965">
    <property type="entry name" value="PAS-like_dom_sf"/>
</dbReference>
<dbReference type="Pfam" id="PF13426">
    <property type="entry name" value="PAS_9"/>
    <property type="match status" value="1"/>
</dbReference>
<sequence>MTNAKILIVEDEYVIRESLEITLKERGYSIEGGASSGEEAIQKALKVRPDLVLMDIVLEGDMDGVEAAKQIHEVLGIPIIFLTGYADPKLLERAKITDPYGYILKPFTAKELHVTIEMALYKHKTERKLKELNEILEQRIVERTAELEMVNGELIRENEERRLVERTLRESEEKFRKISDTANDAIIMLDNDGKISYWNKSAEKIFGYSRDETVGEKISKLIIPEKFREKHLEGFERFKETGVGILIGKAVEVAAIRRDGSEIPIELSLSAVKIDDKWNAIGIVRDIIERKQMEKEFMKLQKMASIKRLTSGLFHEILNPLNIISSHVQLLLMDVDNGSMAEKDLNSIREEICRIEKLTKDLMVFTEEEEFVTDEVQINSLLENITSSVESDMKSRKIKLIKRFEEGLPGIMVNSDKLRDVFLDLITNACNAMPEGGTVTISTQGQEHGGRPLVRIKFTDTGCGIEKENIDKLFEIFFSTKKEVTGVGLGLSESYEIIKSHGGTISVESEAGKGATVTIDLPIERKKKRVSVD</sequence>
<dbReference type="PROSITE" id="PS50113">
    <property type="entry name" value="PAC"/>
    <property type="match status" value="1"/>
</dbReference>
<evidence type="ECO:0000256" key="10">
    <source>
        <dbReference type="SAM" id="Coils"/>
    </source>
</evidence>
<keyword evidence="3 9" id="KW-0597">Phosphoprotein</keyword>
<dbReference type="InterPro" id="IPR000014">
    <property type="entry name" value="PAS"/>
</dbReference>
<evidence type="ECO:0000313" key="16">
    <source>
        <dbReference type="Proteomes" id="UP000030652"/>
    </source>
</evidence>
<evidence type="ECO:0000256" key="4">
    <source>
        <dbReference type="ARBA" id="ARBA00022679"/>
    </source>
</evidence>
<evidence type="ECO:0000256" key="5">
    <source>
        <dbReference type="ARBA" id="ARBA00022741"/>
    </source>
</evidence>
<dbReference type="EC" id="2.7.13.3" evidence="2"/>
<dbReference type="PANTHER" id="PTHR43065">
    <property type="entry name" value="SENSOR HISTIDINE KINASE"/>
    <property type="match status" value="1"/>
</dbReference>
<gene>
    <name evidence="15" type="ORF">SCABRO_00104</name>
</gene>
<keyword evidence="6 15" id="KW-0418">Kinase</keyword>
<dbReference type="SMART" id="SM00091">
    <property type="entry name" value="PAS"/>
    <property type="match status" value="1"/>
</dbReference>
<evidence type="ECO:0000256" key="2">
    <source>
        <dbReference type="ARBA" id="ARBA00012438"/>
    </source>
</evidence>
<dbReference type="InterPro" id="IPR036890">
    <property type="entry name" value="HATPase_C_sf"/>
</dbReference>
<comment type="caution">
    <text evidence="15">The sequence shown here is derived from an EMBL/GenBank/DDBJ whole genome shotgun (WGS) entry which is preliminary data.</text>
</comment>
<dbReference type="PANTHER" id="PTHR43065:SF10">
    <property type="entry name" value="PEROXIDE STRESS-ACTIVATED HISTIDINE KINASE MAK3"/>
    <property type="match status" value="1"/>
</dbReference>
<dbReference type="CDD" id="cd17534">
    <property type="entry name" value="REC_DC-like"/>
    <property type="match status" value="1"/>
</dbReference>
<evidence type="ECO:0000256" key="6">
    <source>
        <dbReference type="ARBA" id="ARBA00022777"/>
    </source>
</evidence>
<dbReference type="Gene3D" id="3.40.50.2300">
    <property type="match status" value="1"/>
</dbReference>
<comment type="catalytic activity">
    <reaction evidence="1">
        <text>ATP + protein L-histidine = ADP + protein N-phospho-L-histidine.</text>
        <dbReference type="EC" id="2.7.13.3"/>
    </reaction>
</comment>
<keyword evidence="7" id="KW-0067">ATP-binding</keyword>
<dbReference type="eggNOG" id="COG0784">
    <property type="taxonomic scope" value="Bacteria"/>
</dbReference>
<dbReference type="SMART" id="SM00388">
    <property type="entry name" value="HisKA"/>
    <property type="match status" value="1"/>
</dbReference>
<dbReference type="Pfam" id="PF00072">
    <property type="entry name" value="Response_reg"/>
    <property type="match status" value="1"/>
</dbReference>
<evidence type="ECO:0000259" key="12">
    <source>
        <dbReference type="PROSITE" id="PS50110"/>
    </source>
</evidence>
<dbReference type="Proteomes" id="UP000030652">
    <property type="component" value="Unassembled WGS sequence"/>
</dbReference>
<dbReference type="InterPro" id="IPR011006">
    <property type="entry name" value="CheY-like_superfamily"/>
</dbReference>
<dbReference type="Gene3D" id="1.10.287.130">
    <property type="match status" value="1"/>
</dbReference>
<dbReference type="eggNOG" id="COG5002">
    <property type="taxonomic scope" value="Bacteria"/>
</dbReference>
<dbReference type="SMART" id="SM00387">
    <property type="entry name" value="HATPase_c"/>
    <property type="match status" value="1"/>
</dbReference>
<dbReference type="SMART" id="SM00448">
    <property type="entry name" value="REC"/>
    <property type="match status" value="1"/>
</dbReference>
<dbReference type="GO" id="GO:0000155">
    <property type="term" value="F:phosphorelay sensor kinase activity"/>
    <property type="evidence" value="ECO:0007669"/>
    <property type="project" value="InterPro"/>
</dbReference>
<feature type="domain" description="PAS" evidence="13">
    <location>
        <begin position="171"/>
        <end position="225"/>
    </location>
</feature>
<dbReference type="CDD" id="cd00130">
    <property type="entry name" value="PAS"/>
    <property type="match status" value="1"/>
</dbReference>